<keyword evidence="3" id="KW-1185">Reference proteome</keyword>
<keyword evidence="1" id="KW-1133">Transmembrane helix</keyword>
<organism evidence="2 3">
    <name type="scientific">[Muricauda] lutisoli</name>
    <dbReference type="NCBI Taxonomy" id="2816035"/>
    <lineage>
        <taxon>Bacteria</taxon>
        <taxon>Pseudomonadati</taxon>
        <taxon>Bacteroidota</taxon>
        <taxon>Flavobacteriia</taxon>
        <taxon>Flavobacteriales</taxon>
        <taxon>Flavobacteriaceae</taxon>
        <taxon>Allomuricauda</taxon>
    </lineage>
</organism>
<name>A0ABS3EVE3_9FLAO</name>
<proteinExistence type="predicted"/>
<accession>A0ABS3EVE3</accession>
<dbReference type="RefSeq" id="WP_207070593.1">
    <property type="nucleotide sequence ID" value="NZ_JAFLND010000001.1"/>
</dbReference>
<evidence type="ECO:0000313" key="2">
    <source>
        <dbReference type="EMBL" id="MBO0330178.1"/>
    </source>
</evidence>
<dbReference type="SUPFAM" id="SSF52266">
    <property type="entry name" value="SGNH hydrolase"/>
    <property type="match status" value="1"/>
</dbReference>
<sequence>MGRKKTIYVFKIIISFLAISFIVDKAAYFLMNRVSDEVYSGQGIGKLNQYLKTKNNYDFIVFGSSRANHHVNPNKISKNSYNMGVDGTMIAYSHSLIKVLPKKKQTILLHIDPSNAFSKDYVGEDIKALKSKYNRNSIITKNIDQLSQNNVFQKFYWCLGYNKIVIPIFKNFFYPKYDYRKYDGYDPIHVSKSQEKIFKKILNEPKTDDCLENYEINKLYNSLIDDLILFSKNNNKELIVFNSPVYYDYCEQDNIEFRKIMKEKQVRYYDFSKLFQDNNSIEFWRDRTHLSSIGAEVFSDTLALKIL</sequence>
<feature type="transmembrane region" description="Helical" evidence="1">
    <location>
        <begin position="12"/>
        <end position="31"/>
    </location>
</feature>
<reference evidence="2 3" key="1">
    <citation type="submission" date="2021-03" db="EMBL/GenBank/DDBJ databases">
        <title>Muricauda sp. CAU 1631 isolated from Incheon.</title>
        <authorList>
            <person name="Kim W."/>
        </authorList>
    </citation>
    <scope>NUCLEOTIDE SEQUENCE [LARGE SCALE GENOMIC DNA]</scope>
    <source>
        <strain evidence="2 3">CAU 1631</strain>
    </source>
</reference>
<comment type="caution">
    <text evidence="2">The sequence shown here is derived from an EMBL/GenBank/DDBJ whole genome shotgun (WGS) entry which is preliminary data.</text>
</comment>
<evidence type="ECO:0000256" key="1">
    <source>
        <dbReference type="SAM" id="Phobius"/>
    </source>
</evidence>
<gene>
    <name evidence="2" type="ORF">J0X13_06430</name>
</gene>
<keyword evidence="1" id="KW-0812">Transmembrane</keyword>
<dbReference type="EMBL" id="JAFLND010000001">
    <property type="protein sequence ID" value="MBO0330178.1"/>
    <property type="molecule type" value="Genomic_DNA"/>
</dbReference>
<evidence type="ECO:0008006" key="4">
    <source>
        <dbReference type="Google" id="ProtNLM"/>
    </source>
</evidence>
<protein>
    <recommendedName>
        <fullName evidence="4">SGNH/GDSL hydrolase family protein</fullName>
    </recommendedName>
</protein>
<dbReference type="Proteomes" id="UP000664163">
    <property type="component" value="Unassembled WGS sequence"/>
</dbReference>
<evidence type="ECO:0000313" key="3">
    <source>
        <dbReference type="Proteomes" id="UP000664163"/>
    </source>
</evidence>
<keyword evidence="1" id="KW-0472">Membrane</keyword>